<name>A0ABQ4QQ46_9HYPH</name>
<dbReference type="InterPro" id="IPR012902">
    <property type="entry name" value="N_methyl_site"/>
</dbReference>
<keyword evidence="1" id="KW-0812">Transmembrane</keyword>
<organism evidence="2 3">
    <name type="scientific">Methylobacterium cerastii</name>
    <dbReference type="NCBI Taxonomy" id="932741"/>
    <lineage>
        <taxon>Bacteria</taxon>
        <taxon>Pseudomonadati</taxon>
        <taxon>Pseudomonadota</taxon>
        <taxon>Alphaproteobacteria</taxon>
        <taxon>Hyphomicrobiales</taxon>
        <taxon>Methylobacteriaceae</taxon>
        <taxon>Methylobacterium</taxon>
    </lineage>
</organism>
<dbReference type="PROSITE" id="PS00409">
    <property type="entry name" value="PROKAR_NTER_METHYL"/>
    <property type="match status" value="1"/>
</dbReference>
<evidence type="ECO:0000256" key="1">
    <source>
        <dbReference type="SAM" id="Phobius"/>
    </source>
</evidence>
<keyword evidence="1" id="KW-1133">Transmembrane helix</keyword>
<dbReference type="RefSeq" id="WP_238273151.1">
    <property type="nucleotide sequence ID" value="NZ_BPQG01000100.1"/>
</dbReference>
<dbReference type="EMBL" id="BPQG01000100">
    <property type="protein sequence ID" value="GJD46930.1"/>
    <property type="molecule type" value="Genomic_DNA"/>
</dbReference>
<sequence>MTAGVQSDTRERGASAGFTLIEALAAFAIVAVLSLVVQRGVVQSRAGLVAVEDRLAAERVARSLLAEPLRVSDIGRGGRTGTLDGYRYTIRLAALELPLPEAERDAEGGCQQSAGSCDPADPAARIRWTPMRQDIEVLTRRGTVVTFETIRLGQTASADGGGR</sequence>
<dbReference type="Proteomes" id="UP001055117">
    <property type="component" value="Unassembled WGS sequence"/>
</dbReference>
<evidence type="ECO:0000313" key="2">
    <source>
        <dbReference type="EMBL" id="GJD46930.1"/>
    </source>
</evidence>
<dbReference type="Pfam" id="PF07963">
    <property type="entry name" value="N_methyl"/>
    <property type="match status" value="1"/>
</dbReference>
<feature type="transmembrane region" description="Helical" evidence="1">
    <location>
        <begin position="16"/>
        <end position="37"/>
    </location>
</feature>
<gene>
    <name evidence="2" type="ORF">AFCDBAGC_4815</name>
</gene>
<reference evidence="2 3" key="1">
    <citation type="journal article" date="2021" name="Front. Microbiol.">
        <title>Comprehensive Comparative Genomics and Phenotyping of Methylobacterium Species.</title>
        <authorList>
            <person name="Alessa O."/>
            <person name="Ogura Y."/>
            <person name="Fujitani Y."/>
            <person name="Takami H."/>
            <person name="Hayashi T."/>
            <person name="Sahin N."/>
            <person name="Tani A."/>
        </authorList>
    </citation>
    <scope>NUCLEOTIDE SEQUENCE [LARGE SCALE GENOMIC DNA]</scope>
    <source>
        <strain evidence="2 3">DSM 23679</strain>
    </source>
</reference>
<comment type="caution">
    <text evidence="2">The sequence shown here is derived from an EMBL/GenBank/DDBJ whole genome shotgun (WGS) entry which is preliminary data.</text>
</comment>
<keyword evidence="1" id="KW-0472">Membrane</keyword>
<evidence type="ECO:0008006" key="4">
    <source>
        <dbReference type="Google" id="ProtNLM"/>
    </source>
</evidence>
<proteinExistence type="predicted"/>
<accession>A0ABQ4QQ46</accession>
<protein>
    <recommendedName>
        <fullName evidence="4">Prepilin-type N-terminal cleavage/methylation domain-containing protein</fullName>
    </recommendedName>
</protein>
<evidence type="ECO:0000313" key="3">
    <source>
        <dbReference type="Proteomes" id="UP001055117"/>
    </source>
</evidence>
<keyword evidence="3" id="KW-1185">Reference proteome</keyword>